<feature type="compositionally biased region" description="Basic residues" evidence="1">
    <location>
        <begin position="348"/>
        <end position="359"/>
    </location>
</feature>
<dbReference type="InterPro" id="IPR001387">
    <property type="entry name" value="Cro/C1-type_HTH"/>
</dbReference>
<dbReference type="Proteomes" id="UP001595912">
    <property type="component" value="Unassembled WGS sequence"/>
</dbReference>
<evidence type="ECO:0000259" key="2">
    <source>
        <dbReference type="PROSITE" id="PS50943"/>
    </source>
</evidence>
<feature type="region of interest" description="Disordered" evidence="1">
    <location>
        <begin position="143"/>
        <end position="164"/>
    </location>
</feature>
<evidence type="ECO:0000313" key="4">
    <source>
        <dbReference type="Proteomes" id="UP001595912"/>
    </source>
</evidence>
<dbReference type="RefSeq" id="WP_380127734.1">
    <property type="nucleotide sequence ID" value="NZ_JBHSIU010000111.1"/>
</dbReference>
<sequence length="477" mass="50419">MDAVSTTGCVSTHGAPSTTTPEPRAATFAAALRTWRLTRGLSQAALAKQIMYSRSLVNLVENGYRRATEAFARAADTALGAGGQLHAVRNMAASTVLTAPTKRHGGLGGIVAGTCAGRISSWSLTNRLDRTADRRDARGLVCRPPTSRTAMTPTLQPPSRRSACGTHPWYKRARRCLYHVDLWRPACHAEQIDVSERQRAISVRGRLGSDFWMDWPPRASRGDQVSRARWVPIQPVGRSDERQALPEHDIDGLGIGARSSRARPRAERFSKRPEAVAPARCGVPPGTPPQTQHGRHAVDRPAITAAGTGRSTVCACARCGPSRPGSPAVLRGTCGPAVACRPSMSNAPRRRPGGGRTHRSASERQAGVAACALARAPADDPALNSGGAVASRTGRHATAPSKVQTDSEEVVLMRTAASVALFAGPPCCKSAAVVRCRSRPCPASSFGFRRSSLSGEAAIGGSHLSCRSDLDLSAHGR</sequence>
<dbReference type="SMART" id="SM00530">
    <property type="entry name" value="HTH_XRE"/>
    <property type="match status" value="1"/>
</dbReference>
<comment type="caution">
    <text evidence="3">The sequence shown here is derived from an EMBL/GenBank/DDBJ whole genome shotgun (WGS) entry which is preliminary data.</text>
</comment>
<feature type="region of interest" description="Disordered" evidence="1">
    <location>
        <begin position="344"/>
        <end position="366"/>
    </location>
</feature>
<feature type="compositionally biased region" description="Polar residues" evidence="1">
    <location>
        <begin position="146"/>
        <end position="159"/>
    </location>
</feature>
<feature type="region of interest" description="Disordered" evidence="1">
    <location>
        <begin position="1"/>
        <end position="22"/>
    </location>
</feature>
<dbReference type="PROSITE" id="PS50943">
    <property type="entry name" value="HTH_CROC1"/>
    <property type="match status" value="1"/>
</dbReference>
<evidence type="ECO:0000313" key="3">
    <source>
        <dbReference type="EMBL" id="MFC5007084.1"/>
    </source>
</evidence>
<dbReference type="Gene3D" id="1.10.260.40">
    <property type="entry name" value="lambda repressor-like DNA-binding domains"/>
    <property type="match status" value="1"/>
</dbReference>
<dbReference type="InterPro" id="IPR010982">
    <property type="entry name" value="Lambda_DNA-bd_dom_sf"/>
</dbReference>
<dbReference type="SUPFAM" id="SSF47413">
    <property type="entry name" value="lambda repressor-like DNA-binding domains"/>
    <property type="match status" value="1"/>
</dbReference>
<name>A0ABV9WFD0_9ACTN</name>
<feature type="compositionally biased region" description="Polar residues" evidence="1">
    <location>
        <begin position="1"/>
        <end position="21"/>
    </location>
</feature>
<gene>
    <name evidence="3" type="ORF">ACFPIJ_55925</name>
</gene>
<evidence type="ECO:0000256" key="1">
    <source>
        <dbReference type="SAM" id="MobiDB-lite"/>
    </source>
</evidence>
<dbReference type="EMBL" id="JBHSIU010000111">
    <property type="protein sequence ID" value="MFC5007084.1"/>
    <property type="molecule type" value="Genomic_DNA"/>
</dbReference>
<accession>A0ABV9WFD0</accession>
<feature type="domain" description="HTH cro/C1-type" evidence="2">
    <location>
        <begin position="32"/>
        <end position="68"/>
    </location>
</feature>
<dbReference type="Pfam" id="PF13560">
    <property type="entry name" value="HTH_31"/>
    <property type="match status" value="1"/>
</dbReference>
<reference evidence="4" key="1">
    <citation type="journal article" date="2019" name="Int. J. Syst. Evol. Microbiol.">
        <title>The Global Catalogue of Microorganisms (GCM) 10K type strain sequencing project: providing services to taxonomists for standard genome sequencing and annotation.</title>
        <authorList>
            <consortium name="The Broad Institute Genomics Platform"/>
            <consortium name="The Broad Institute Genome Sequencing Center for Infectious Disease"/>
            <person name="Wu L."/>
            <person name="Ma J."/>
        </authorList>
    </citation>
    <scope>NUCLEOTIDE SEQUENCE [LARGE SCALE GENOMIC DNA]</scope>
    <source>
        <strain evidence="4">CGMCC 4.7152</strain>
    </source>
</reference>
<protein>
    <submittedName>
        <fullName evidence="3">Multiprotein-bridging factor 1 family protein</fullName>
    </submittedName>
</protein>
<dbReference type="CDD" id="cd00093">
    <property type="entry name" value="HTH_XRE"/>
    <property type="match status" value="1"/>
</dbReference>
<proteinExistence type="predicted"/>
<feature type="region of interest" description="Disordered" evidence="1">
    <location>
        <begin position="251"/>
        <end position="296"/>
    </location>
</feature>
<keyword evidence="4" id="KW-1185">Reference proteome</keyword>
<feature type="compositionally biased region" description="Basic and acidic residues" evidence="1">
    <location>
        <begin position="264"/>
        <end position="274"/>
    </location>
</feature>
<feature type="region of interest" description="Disordered" evidence="1">
    <location>
        <begin position="382"/>
        <end position="405"/>
    </location>
</feature>
<organism evidence="3 4">
    <name type="scientific">Dactylosporangium cerinum</name>
    <dbReference type="NCBI Taxonomy" id="1434730"/>
    <lineage>
        <taxon>Bacteria</taxon>
        <taxon>Bacillati</taxon>
        <taxon>Actinomycetota</taxon>
        <taxon>Actinomycetes</taxon>
        <taxon>Micromonosporales</taxon>
        <taxon>Micromonosporaceae</taxon>
        <taxon>Dactylosporangium</taxon>
    </lineage>
</organism>